<dbReference type="PANTHER" id="PTHR31176:SF1">
    <property type="entry name" value="MFS DOMAIN-CONTAINING PROTEIN-RELATED"/>
    <property type="match status" value="1"/>
</dbReference>
<reference evidence="2 3" key="1">
    <citation type="submission" date="2014-03" db="EMBL/GenBank/DDBJ databases">
        <title>Draft genome of the hookworm Oesophagostomum dentatum.</title>
        <authorList>
            <person name="Mitreva M."/>
        </authorList>
    </citation>
    <scope>NUCLEOTIDE SEQUENCE [LARGE SCALE GENOMIC DNA]</scope>
    <source>
        <strain evidence="2 3">OD-Hann</strain>
    </source>
</reference>
<dbReference type="AlphaFoldDB" id="A0A0B1T2F3"/>
<evidence type="ECO:0000313" key="2">
    <source>
        <dbReference type="EMBL" id="KHJ90336.1"/>
    </source>
</evidence>
<sequence length="271" mass="29434">MATFSEIFGSYRTYREELEEAVEGLRQRSPTLMKGAALLTTVDAKSQAEVRTEDLLRAVKSISKAPTPERTVIEVFIWSSIMVLFANIGVGLGSYVLAPFLPIFLGKVGAMLLGVIGVPIYAHRKIKQTDSSDVTIRNELLSLSIIQGILVGFSISNLYLSSSPFVVFTPLLVTVAFTLISSFASENRALVLGGSIGAAVGANLLLGYITSSLSFTYFLMSLTYAGIAAVTMLHMLKNSQNESKPYAYQNALSNSYIIAKGMFYILFGTYN</sequence>
<keyword evidence="3" id="KW-1185">Reference proteome</keyword>
<keyword evidence="1" id="KW-1133">Transmembrane helix</keyword>
<dbReference type="EMBL" id="KN553139">
    <property type="protein sequence ID" value="KHJ90336.1"/>
    <property type="molecule type" value="Genomic_DNA"/>
</dbReference>
<feature type="transmembrane region" description="Helical" evidence="1">
    <location>
        <begin position="75"/>
        <end position="97"/>
    </location>
</feature>
<name>A0A0B1T2F3_OESDE</name>
<protein>
    <submittedName>
        <fullName evidence="2">Uncharacterized protein</fullName>
    </submittedName>
</protein>
<organism evidence="2 3">
    <name type="scientific">Oesophagostomum dentatum</name>
    <name type="common">Nodular worm</name>
    <dbReference type="NCBI Taxonomy" id="61180"/>
    <lineage>
        <taxon>Eukaryota</taxon>
        <taxon>Metazoa</taxon>
        <taxon>Ecdysozoa</taxon>
        <taxon>Nematoda</taxon>
        <taxon>Chromadorea</taxon>
        <taxon>Rhabditida</taxon>
        <taxon>Rhabditina</taxon>
        <taxon>Rhabditomorpha</taxon>
        <taxon>Strongyloidea</taxon>
        <taxon>Strongylidae</taxon>
        <taxon>Oesophagostomum</taxon>
    </lineage>
</organism>
<gene>
    <name evidence="2" type="ORF">OESDEN_09820</name>
</gene>
<feature type="transmembrane region" description="Helical" evidence="1">
    <location>
        <begin position="190"/>
        <end position="209"/>
    </location>
</feature>
<evidence type="ECO:0000313" key="3">
    <source>
        <dbReference type="Proteomes" id="UP000053660"/>
    </source>
</evidence>
<proteinExistence type="predicted"/>
<dbReference type="OrthoDB" id="5857697at2759"/>
<feature type="transmembrane region" description="Helical" evidence="1">
    <location>
        <begin position="165"/>
        <end position="183"/>
    </location>
</feature>
<dbReference type="InterPro" id="IPR008574">
    <property type="entry name" value="Nematodes_ZYG-11_interact"/>
</dbReference>
<dbReference type="Pfam" id="PF05884">
    <property type="entry name" value="ZYG-11_interact"/>
    <property type="match status" value="1"/>
</dbReference>
<feature type="transmembrane region" description="Helical" evidence="1">
    <location>
        <begin position="215"/>
        <end position="236"/>
    </location>
</feature>
<dbReference type="Proteomes" id="UP000053660">
    <property type="component" value="Unassembled WGS sequence"/>
</dbReference>
<keyword evidence="1" id="KW-0472">Membrane</keyword>
<dbReference type="PANTHER" id="PTHR31176">
    <property type="entry name" value="MFS DOMAIN-CONTAINING PROTEIN-RELATED"/>
    <property type="match status" value="1"/>
</dbReference>
<feature type="transmembrane region" description="Helical" evidence="1">
    <location>
        <begin position="103"/>
        <end position="121"/>
    </location>
</feature>
<evidence type="ECO:0000256" key="1">
    <source>
        <dbReference type="SAM" id="Phobius"/>
    </source>
</evidence>
<keyword evidence="1" id="KW-0812">Transmembrane</keyword>
<accession>A0A0B1T2F3</accession>